<dbReference type="NCBIfam" id="TIGR01351">
    <property type="entry name" value="adk"/>
    <property type="match status" value="1"/>
</dbReference>
<evidence type="ECO:0000256" key="7">
    <source>
        <dbReference type="ARBA" id="ARBA00022679"/>
    </source>
</evidence>
<sequence length="293" mass="32359">MEGVLQKQAQCVPCQRKGLLLRKNRLPHVHHHGVILRSAQSLQQPASQSDQRKKARRCCAALSVVTDAPSVAKVEAAPLKVMIAGAPAAGKGTQCQKIVDKFSLVHISAGDLLRAEVASGSEAGKKAESFMSQGYLVPNELVVEMVKNRLSQEDAQQTGWLLDGYPRSADQAEAIEEAGIRPDVFILIDVPDNELVERVTGRRLDPDTNTIYHMKFKPPPESIVHRLVQRSDDTEDKLRNRLETHHKNVEAVIGYYKDILIEVDGQRSMDEVFAEIDGVLSAFKEVESLRAAA</sequence>
<evidence type="ECO:0000313" key="12">
    <source>
        <dbReference type="EMBL" id="CAK0735971.1"/>
    </source>
</evidence>
<accession>A0AAV1HRH3</accession>
<dbReference type="InterPro" id="IPR036193">
    <property type="entry name" value="ADK_active_lid_dom_sf"/>
</dbReference>
<dbReference type="EMBL" id="CAUYUE010000001">
    <property type="protein sequence ID" value="CAK0735971.1"/>
    <property type="molecule type" value="Genomic_DNA"/>
</dbReference>
<evidence type="ECO:0000256" key="10">
    <source>
        <dbReference type="ARBA" id="ARBA00022840"/>
    </source>
</evidence>
<dbReference type="FunFam" id="3.40.50.300:FF:001694">
    <property type="entry name" value="Adenylate kinase, chloroplastic"/>
    <property type="match status" value="1"/>
</dbReference>
<comment type="caution">
    <text evidence="12">The sequence shown here is derived from an EMBL/GenBank/DDBJ whole genome shotgun (WGS) entry which is preliminary data.</text>
</comment>
<reference evidence="12 13" key="1">
    <citation type="submission" date="2023-10" db="EMBL/GenBank/DDBJ databases">
        <authorList>
            <person name="Maclean D."/>
            <person name="Macfadyen A."/>
        </authorList>
    </citation>
    <scope>NUCLEOTIDE SEQUENCE [LARGE SCALE GENOMIC DNA]</scope>
</reference>
<evidence type="ECO:0000256" key="9">
    <source>
        <dbReference type="ARBA" id="ARBA00022777"/>
    </source>
</evidence>
<dbReference type="InterPro" id="IPR033690">
    <property type="entry name" value="Adenylat_kinase_CS"/>
</dbReference>
<dbReference type="SUPFAM" id="SSF52540">
    <property type="entry name" value="P-loop containing nucleoside triphosphate hydrolases"/>
    <property type="match status" value="1"/>
</dbReference>
<dbReference type="EC" id="2.7.4.3" evidence="4"/>
<evidence type="ECO:0000256" key="3">
    <source>
        <dbReference type="ARBA" id="ARBA00007220"/>
    </source>
</evidence>
<comment type="subcellular location">
    <subcellularLocation>
        <location evidence="2">Plastid</location>
        <location evidence="2">Chloroplast</location>
    </subcellularLocation>
</comment>
<dbReference type="HAMAP" id="MF_00235">
    <property type="entry name" value="Adenylate_kinase_Adk"/>
    <property type="match status" value="1"/>
</dbReference>
<keyword evidence="9 11" id="KW-0418">Kinase</keyword>
<keyword evidence="5" id="KW-0150">Chloroplast</keyword>
<dbReference type="GO" id="GO:0004017">
    <property type="term" value="F:AMP kinase activity"/>
    <property type="evidence" value="ECO:0007669"/>
    <property type="project" value="UniProtKB-EC"/>
</dbReference>
<dbReference type="Gene3D" id="3.40.50.300">
    <property type="entry name" value="P-loop containing nucleotide triphosphate hydrolases"/>
    <property type="match status" value="1"/>
</dbReference>
<evidence type="ECO:0000256" key="8">
    <source>
        <dbReference type="ARBA" id="ARBA00022741"/>
    </source>
</evidence>
<dbReference type="Pfam" id="PF00406">
    <property type="entry name" value="ADK"/>
    <property type="match status" value="1"/>
</dbReference>
<dbReference type="AlphaFoldDB" id="A0AAV1HRH3"/>
<evidence type="ECO:0000313" key="13">
    <source>
        <dbReference type="Proteomes" id="UP001314263"/>
    </source>
</evidence>
<dbReference type="InterPro" id="IPR027417">
    <property type="entry name" value="P-loop_NTPase"/>
</dbReference>
<keyword evidence="6" id="KW-0934">Plastid</keyword>
<keyword evidence="8" id="KW-0547">Nucleotide-binding</keyword>
<dbReference type="GO" id="GO:0009507">
    <property type="term" value="C:chloroplast"/>
    <property type="evidence" value="ECO:0007669"/>
    <property type="project" value="UniProtKB-SubCell"/>
</dbReference>
<name>A0AAV1HRH3_9CHLO</name>
<comment type="similarity">
    <text evidence="3 11">Belongs to the adenylate kinase family.</text>
</comment>
<keyword evidence="10" id="KW-0067">ATP-binding</keyword>
<dbReference type="GO" id="GO:0005524">
    <property type="term" value="F:ATP binding"/>
    <property type="evidence" value="ECO:0007669"/>
    <property type="project" value="UniProtKB-KW"/>
</dbReference>
<dbReference type="InterPro" id="IPR006259">
    <property type="entry name" value="Adenyl_kin_sub"/>
</dbReference>
<keyword evidence="13" id="KW-1185">Reference proteome</keyword>
<evidence type="ECO:0000256" key="2">
    <source>
        <dbReference type="ARBA" id="ARBA00004229"/>
    </source>
</evidence>
<dbReference type="PANTHER" id="PTHR23359">
    <property type="entry name" value="NUCLEOTIDE KINASE"/>
    <property type="match status" value="1"/>
</dbReference>
<protein>
    <recommendedName>
        <fullName evidence="4">adenylate kinase</fullName>
        <ecNumber evidence="4">2.7.4.3</ecNumber>
    </recommendedName>
</protein>
<dbReference type="InterPro" id="IPR000850">
    <property type="entry name" value="Adenylat/UMP-CMP_kin"/>
</dbReference>
<dbReference type="Proteomes" id="UP001314263">
    <property type="component" value="Unassembled WGS sequence"/>
</dbReference>
<evidence type="ECO:0000256" key="11">
    <source>
        <dbReference type="RuleBase" id="RU003330"/>
    </source>
</evidence>
<proteinExistence type="inferred from homology"/>
<dbReference type="SUPFAM" id="SSF57774">
    <property type="entry name" value="Microbial and mitochondrial ADK, insert 'zinc finger' domain"/>
    <property type="match status" value="1"/>
</dbReference>
<evidence type="ECO:0000256" key="4">
    <source>
        <dbReference type="ARBA" id="ARBA00012955"/>
    </source>
</evidence>
<keyword evidence="7 11" id="KW-0808">Transferase</keyword>
<gene>
    <name evidence="12" type="ORF">CVIRNUC_000670</name>
</gene>
<evidence type="ECO:0000256" key="1">
    <source>
        <dbReference type="ARBA" id="ARBA00000582"/>
    </source>
</evidence>
<organism evidence="12 13">
    <name type="scientific">Coccomyxa viridis</name>
    <dbReference type="NCBI Taxonomy" id="1274662"/>
    <lineage>
        <taxon>Eukaryota</taxon>
        <taxon>Viridiplantae</taxon>
        <taxon>Chlorophyta</taxon>
        <taxon>core chlorophytes</taxon>
        <taxon>Trebouxiophyceae</taxon>
        <taxon>Trebouxiophyceae incertae sedis</taxon>
        <taxon>Coccomyxaceae</taxon>
        <taxon>Coccomyxa</taxon>
    </lineage>
</organism>
<evidence type="ECO:0000256" key="6">
    <source>
        <dbReference type="ARBA" id="ARBA00022640"/>
    </source>
</evidence>
<dbReference type="PROSITE" id="PS00113">
    <property type="entry name" value="ADENYLATE_KINASE"/>
    <property type="match status" value="1"/>
</dbReference>
<evidence type="ECO:0000256" key="5">
    <source>
        <dbReference type="ARBA" id="ARBA00022528"/>
    </source>
</evidence>
<dbReference type="PRINTS" id="PR00094">
    <property type="entry name" value="ADENYLTKNASE"/>
</dbReference>
<dbReference type="CDD" id="cd01428">
    <property type="entry name" value="ADK"/>
    <property type="match status" value="1"/>
</dbReference>
<comment type="catalytic activity">
    <reaction evidence="1">
        <text>AMP + ATP = 2 ADP</text>
        <dbReference type="Rhea" id="RHEA:12973"/>
        <dbReference type="ChEBI" id="CHEBI:30616"/>
        <dbReference type="ChEBI" id="CHEBI:456215"/>
        <dbReference type="ChEBI" id="CHEBI:456216"/>
        <dbReference type="EC" id="2.7.4.3"/>
    </reaction>
</comment>